<proteinExistence type="predicted"/>
<sequence length="33" mass="3900">MLNTNEKAGCKSAFLLAYVLYYCLFTYYVVAYY</sequence>
<keyword evidence="1" id="KW-0812">Transmembrane</keyword>
<evidence type="ECO:0000313" key="2">
    <source>
        <dbReference type="EMBL" id="ETI99312.1"/>
    </source>
</evidence>
<accession>W1V007</accession>
<comment type="caution">
    <text evidence="2">The sequence shown here is derived from an EMBL/GenBank/DDBJ whole genome shotgun (WGS) entry which is preliminary data.</text>
</comment>
<reference evidence="2 3" key="1">
    <citation type="submission" date="2013-12" db="EMBL/GenBank/DDBJ databases">
        <title>A Varibaculum cambriense genome reconstructed from a premature infant gut community with otherwise low bacterial novelty that shifts toward anaerobic metabolism during the third week of life.</title>
        <authorList>
            <person name="Brown C.T."/>
            <person name="Sharon I."/>
            <person name="Thomas B.C."/>
            <person name="Castelle C.J."/>
            <person name="Morowitz M.J."/>
            <person name="Banfield J.F."/>
        </authorList>
    </citation>
    <scope>NUCLEOTIDE SEQUENCE [LARGE SCALE GENOMIC DNA]</scope>
    <source>
        <strain evidence="3">DORA_11</strain>
    </source>
</reference>
<keyword evidence="1" id="KW-1133">Transmembrane helix</keyword>
<evidence type="ECO:0000256" key="1">
    <source>
        <dbReference type="SAM" id="Phobius"/>
    </source>
</evidence>
<dbReference type="AlphaFoldDB" id="W1V007"/>
<dbReference type="Proteomes" id="UP000018855">
    <property type="component" value="Unassembled WGS sequence"/>
</dbReference>
<gene>
    <name evidence="2" type="ORF">Q619_VDC00504G0007</name>
</gene>
<name>W1V007_9FIRM</name>
<dbReference type="EMBL" id="AZMJ01000504">
    <property type="protein sequence ID" value="ETI99312.1"/>
    <property type="molecule type" value="Genomic_DNA"/>
</dbReference>
<evidence type="ECO:0000313" key="3">
    <source>
        <dbReference type="Proteomes" id="UP000018855"/>
    </source>
</evidence>
<organism evidence="2 3">
    <name type="scientific">Veillonella dispar DORA_11</name>
    <dbReference type="NCBI Taxonomy" id="1403949"/>
    <lineage>
        <taxon>Bacteria</taxon>
        <taxon>Bacillati</taxon>
        <taxon>Bacillota</taxon>
        <taxon>Negativicutes</taxon>
        <taxon>Veillonellales</taxon>
        <taxon>Veillonellaceae</taxon>
        <taxon>Veillonella</taxon>
    </lineage>
</organism>
<feature type="transmembrane region" description="Helical" evidence="1">
    <location>
        <begin position="12"/>
        <end position="30"/>
    </location>
</feature>
<protein>
    <submittedName>
        <fullName evidence="2">Uncharacterized protein</fullName>
    </submittedName>
</protein>
<keyword evidence="1" id="KW-0472">Membrane</keyword>